<evidence type="ECO:0000313" key="7">
    <source>
        <dbReference type="Proteomes" id="UP000018896"/>
    </source>
</evidence>
<evidence type="ECO:0000256" key="4">
    <source>
        <dbReference type="ARBA" id="ARBA00023002"/>
    </source>
</evidence>
<gene>
    <name evidence="6" type="ORF">JCM9157_1932</name>
</gene>
<dbReference type="eggNOG" id="COG0665">
    <property type="taxonomic scope" value="Bacteria"/>
</dbReference>
<dbReference type="STRING" id="1236973.JCM9157_1932"/>
<dbReference type="PANTHER" id="PTHR13847:SF286">
    <property type="entry name" value="D-AMINO ACID DEHYDROGENASE"/>
    <property type="match status" value="1"/>
</dbReference>
<dbReference type="Gene3D" id="3.50.50.60">
    <property type="entry name" value="FAD/NAD(P)-binding domain"/>
    <property type="match status" value="1"/>
</dbReference>
<accession>W4QSE8</accession>
<sequence length="273" mass="29347">MEERVRKRREEAPEIGEITRLSPAETKALFPPLRDDFGAVHVSGAARVNGKALCQSLIQAAIKHGATYIHANAQLTFEDTKVTGIHYEGKTVLAEQVLITAGAWAKELLLPLGIEFKIEPQKAQIIHLKLENVNTNSWPVVMPPTNQYLLSFEKGQVIIGATHENDGGFDQRATAGGIHEILDKALKIAPGLVDGTFVEVKVGFRPVAPDFLPVIGAVSGFKGIIVANGLGSSGLTVGPYLGSELAKLALGEETEISLELYNTVGAMDDYIND</sequence>
<keyword evidence="4" id="KW-0560">Oxidoreductase</keyword>
<dbReference type="AlphaFoldDB" id="W4QSE8"/>
<evidence type="ECO:0000256" key="3">
    <source>
        <dbReference type="ARBA" id="ARBA00022630"/>
    </source>
</evidence>
<dbReference type="GO" id="GO:0016491">
    <property type="term" value="F:oxidoreductase activity"/>
    <property type="evidence" value="ECO:0007669"/>
    <property type="project" value="UniProtKB-KW"/>
</dbReference>
<proteinExistence type="inferred from homology"/>
<dbReference type="PANTHER" id="PTHR13847">
    <property type="entry name" value="SARCOSINE DEHYDROGENASE-RELATED"/>
    <property type="match status" value="1"/>
</dbReference>
<dbReference type="EMBL" id="BAUV01000011">
    <property type="protein sequence ID" value="GAE34852.1"/>
    <property type="molecule type" value="Genomic_DNA"/>
</dbReference>
<dbReference type="SUPFAM" id="SSF51905">
    <property type="entry name" value="FAD/NAD(P)-binding domain"/>
    <property type="match status" value="1"/>
</dbReference>
<dbReference type="Pfam" id="PF01266">
    <property type="entry name" value="DAO"/>
    <property type="match status" value="1"/>
</dbReference>
<keyword evidence="7" id="KW-1185">Reference proteome</keyword>
<keyword evidence="3" id="KW-0285">Flavoprotein</keyword>
<organism evidence="6 7">
    <name type="scientific">Halalkalibacter akibai (strain ATCC 43226 / DSM 21942 / CIP 109018 / JCM 9157 / 1139)</name>
    <name type="common">Bacillus akibai</name>
    <dbReference type="NCBI Taxonomy" id="1236973"/>
    <lineage>
        <taxon>Bacteria</taxon>
        <taxon>Bacillati</taxon>
        <taxon>Bacillota</taxon>
        <taxon>Bacilli</taxon>
        <taxon>Bacillales</taxon>
        <taxon>Bacillaceae</taxon>
        <taxon>Halalkalibacter</taxon>
    </lineage>
</organism>
<evidence type="ECO:0000313" key="6">
    <source>
        <dbReference type="EMBL" id="GAE34852.1"/>
    </source>
</evidence>
<dbReference type="GO" id="GO:0005737">
    <property type="term" value="C:cytoplasm"/>
    <property type="evidence" value="ECO:0007669"/>
    <property type="project" value="TreeGrafter"/>
</dbReference>
<dbReference type="Gene3D" id="3.30.9.10">
    <property type="entry name" value="D-Amino Acid Oxidase, subunit A, domain 2"/>
    <property type="match status" value="1"/>
</dbReference>
<comment type="cofactor">
    <cofactor evidence="1">
        <name>FAD</name>
        <dbReference type="ChEBI" id="CHEBI:57692"/>
    </cofactor>
</comment>
<evidence type="ECO:0000259" key="5">
    <source>
        <dbReference type="Pfam" id="PF01266"/>
    </source>
</evidence>
<comment type="caution">
    <text evidence="6">The sequence shown here is derived from an EMBL/GenBank/DDBJ whole genome shotgun (WGS) entry which is preliminary data.</text>
</comment>
<protein>
    <submittedName>
        <fullName evidence="6">D-amino acid dehydrogenase small subunit</fullName>
    </submittedName>
</protein>
<reference evidence="6 7" key="1">
    <citation type="journal article" date="2014" name="Genome Announc.">
        <title>Draft Genome Sequences of Three Alkaliphilic Bacillus Strains, Bacillus wakoensis JCM 9140T, Bacillus akibai JCM 9157T, and Bacillus hemicellulosilyticus JCM 9152T.</title>
        <authorList>
            <person name="Yuki M."/>
            <person name="Oshima K."/>
            <person name="Suda W."/>
            <person name="Oshida Y."/>
            <person name="Kitamura K."/>
            <person name="Iida T."/>
            <person name="Hattori M."/>
            <person name="Ohkuma M."/>
        </authorList>
    </citation>
    <scope>NUCLEOTIDE SEQUENCE [LARGE SCALE GENOMIC DNA]</scope>
    <source>
        <strain evidence="6 7">JCM 9157</strain>
    </source>
</reference>
<dbReference type="Proteomes" id="UP000018896">
    <property type="component" value="Unassembled WGS sequence"/>
</dbReference>
<feature type="domain" description="FAD dependent oxidoreductase" evidence="5">
    <location>
        <begin position="5"/>
        <end position="248"/>
    </location>
</feature>
<dbReference type="InterPro" id="IPR036188">
    <property type="entry name" value="FAD/NAD-bd_sf"/>
</dbReference>
<evidence type="ECO:0000256" key="2">
    <source>
        <dbReference type="ARBA" id="ARBA00009410"/>
    </source>
</evidence>
<evidence type="ECO:0000256" key="1">
    <source>
        <dbReference type="ARBA" id="ARBA00001974"/>
    </source>
</evidence>
<name>W4QSE8_HALA3</name>
<dbReference type="InterPro" id="IPR006076">
    <property type="entry name" value="FAD-dep_OxRdtase"/>
</dbReference>
<comment type="similarity">
    <text evidence="2">Belongs to the DadA oxidoreductase family.</text>
</comment>
<dbReference type="SUPFAM" id="SSF54373">
    <property type="entry name" value="FAD-linked reductases, C-terminal domain"/>
    <property type="match status" value="1"/>
</dbReference>